<protein>
    <submittedName>
        <fullName evidence="1">Uncharacterized protein</fullName>
    </submittedName>
</protein>
<proteinExistence type="predicted"/>
<evidence type="ECO:0000313" key="1">
    <source>
        <dbReference type="EMBL" id="MBX39993.1"/>
    </source>
</evidence>
<reference evidence="1" key="1">
    <citation type="submission" date="2018-02" db="EMBL/GenBank/DDBJ databases">
        <title>Rhizophora mucronata_Transcriptome.</title>
        <authorList>
            <person name="Meera S.P."/>
            <person name="Sreeshan A."/>
            <person name="Augustine A."/>
        </authorList>
    </citation>
    <scope>NUCLEOTIDE SEQUENCE</scope>
    <source>
        <tissue evidence="1">Leaf</tissue>
    </source>
</reference>
<organism evidence="1">
    <name type="scientific">Rhizophora mucronata</name>
    <name type="common">Asiatic mangrove</name>
    <dbReference type="NCBI Taxonomy" id="61149"/>
    <lineage>
        <taxon>Eukaryota</taxon>
        <taxon>Viridiplantae</taxon>
        <taxon>Streptophyta</taxon>
        <taxon>Embryophyta</taxon>
        <taxon>Tracheophyta</taxon>
        <taxon>Spermatophyta</taxon>
        <taxon>Magnoliopsida</taxon>
        <taxon>eudicotyledons</taxon>
        <taxon>Gunneridae</taxon>
        <taxon>Pentapetalae</taxon>
        <taxon>rosids</taxon>
        <taxon>fabids</taxon>
        <taxon>Malpighiales</taxon>
        <taxon>Rhizophoraceae</taxon>
        <taxon>Rhizophora</taxon>
    </lineage>
</organism>
<name>A0A2P2NBY4_RHIMU</name>
<sequence>MLLHQKWIKKDSCRCLI</sequence>
<dbReference type="AlphaFoldDB" id="A0A2P2NBY4"/>
<accession>A0A2P2NBY4</accession>
<dbReference type="EMBL" id="GGEC01059509">
    <property type="protein sequence ID" value="MBX39993.1"/>
    <property type="molecule type" value="Transcribed_RNA"/>
</dbReference>